<proteinExistence type="predicted"/>
<sequence>MIKVTRKEKFEEIYNIKRCLFMMIEIVPYERKKNATQCYRCNYFNHSSKNCSTSPRCLKCGKNYNTRDCTVKEKRPNSTCISCKQTGHIASWEGRPRFPKPKKGTPTLSTRKNKEFTSTPIRKNTKYADVCNTDIENQENR</sequence>
<dbReference type="Proteomes" id="UP000887013">
    <property type="component" value="Unassembled WGS sequence"/>
</dbReference>
<evidence type="ECO:0000313" key="2">
    <source>
        <dbReference type="EMBL" id="GFT82327.1"/>
    </source>
</evidence>
<reference evidence="2" key="1">
    <citation type="submission" date="2020-08" db="EMBL/GenBank/DDBJ databases">
        <title>Multicomponent nature underlies the extraordinary mechanical properties of spider dragline silk.</title>
        <authorList>
            <person name="Kono N."/>
            <person name="Nakamura H."/>
            <person name="Mori M."/>
            <person name="Yoshida Y."/>
            <person name="Ohtoshi R."/>
            <person name="Malay A.D."/>
            <person name="Moran D.A.P."/>
            <person name="Tomita M."/>
            <person name="Numata K."/>
            <person name="Arakawa K."/>
        </authorList>
    </citation>
    <scope>NUCLEOTIDE SEQUENCE</scope>
</reference>
<dbReference type="OrthoDB" id="6754491at2759"/>
<organism evidence="2 3">
    <name type="scientific">Nephila pilipes</name>
    <name type="common">Giant wood spider</name>
    <name type="synonym">Nephila maculata</name>
    <dbReference type="NCBI Taxonomy" id="299642"/>
    <lineage>
        <taxon>Eukaryota</taxon>
        <taxon>Metazoa</taxon>
        <taxon>Ecdysozoa</taxon>
        <taxon>Arthropoda</taxon>
        <taxon>Chelicerata</taxon>
        <taxon>Arachnida</taxon>
        <taxon>Araneae</taxon>
        <taxon>Araneomorphae</taxon>
        <taxon>Entelegynae</taxon>
        <taxon>Araneoidea</taxon>
        <taxon>Nephilidae</taxon>
        <taxon>Nephila</taxon>
    </lineage>
</organism>
<accession>A0A8X6PPL1</accession>
<dbReference type="EMBL" id="BMAW01023346">
    <property type="protein sequence ID" value="GFT82327.1"/>
    <property type="molecule type" value="Genomic_DNA"/>
</dbReference>
<comment type="caution">
    <text evidence="2">The sequence shown here is derived from an EMBL/GenBank/DDBJ whole genome shotgun (WGS) entry which is preliminary data.</text>
</comment>
<name>A0A8X6PPL1_NEPPI</name>
<dbReference type="AlphaFoldDB" id="A0A8X6PPL1"/>
<evidence type="ECO:0000313" key="3">
    <source>
        <dbReference type="Proteomes" id="UP000887013"/>
    </source>
</evidence>
<gene>
    <name evidence="2" type="primary">ORF1_106</name>
    <name evidence="2" type="ORF">NPIL_75291</name>
</gene>
<keyword evidence="3" id="KW-1185">Reference proteome</keyword>
<feature type="region of interest" description="Disordered" evidence="1">
    <location>
        <begin position="94"/>
        <end position="119"/>
    </location>
</feature>
<feature type="compositionally biased region" description="Polar residues" evidence="1">
    <location>
        <begin position="106"/>
        <end position="119"/>
    </location>
</feature>
<protein>
    <submittedName>
        <fullName evidence="2">Nucleic-acid-binding protein from transposon X-element</fullName>
    </submittedName>
</protein>
<evidence type="ECO:0000256" key="1">
    <source>
        <dbReference type="SAM" id="MobiDB-lite"/>
    </source>
</evidence>